<proteinExistence type="predicted"/>
<protein>
    <submittedName>
        <fullName evidence="2">Uncharacterized protein</fullName>
    </submittedName>
</protein>
<organism evidence="2 3">
    <name type="scientific">Alterisphingorhabdus coralli</name>
    <dbReference type="NCBI Taxonomy" id="3071408"/>
    <lineage>
        <taxon>Bacteria</taxon>
        <taxon>Pseudomonadati</taxon>
        <taxon>Pseudomonadota</taxon>
        <taxon>Alphaproteobacteria</taxon>
        <taxon>Sphingomonadales</taxon>
        <taxon>Sphingomonadaceae</taxon>
        <taxon>Alterisphingorhabdus (ex Yan et al. 2024)</taxon>
    </lineage>
</organism>
<evidence type="ECO:0000313" key="3">
    <source>
        <dbReference type="Proteomes" id="UP001302429"/>
    </source>
</evidence>
<dbReference type="AlphaFoldDB" id="A0AA97I085"/>
<feature type="coiled-coil region" evidence="1">
    <location>
        <begin position="3"/>
        <end position="30"/>
    </location>
</feature>
<gene>
    <name evidence="2" type="ORF">RB602_08510</name>
</gene>
<sequence>MSEDNLILAIGRLERAISRLESNLDSVKAKDDSAPSEEDYVSRSEYDRLREAAEDAVSRIDRIIKAESA</sequence>
<accession>A0AA97I085</accession>
<reference evidence="2 3" key="1">
    <citation type="submission" date="2023-10" db="EMBL/GenBank/DDBJ databases">
        <title>Complete genome sequence of a Sphingomonadaceae bacterium.</title>
        <authorList>
            <person name="Yan C."/>
        </authorList>
    </citation>
    <scope>NUCLEOTIDE SEQUENCE [LARGE SCALE GENOMIC DNA]</scope>
    <source>
        <strain evidence="2 3">SCSIO 66989</strain>
    </source>
</reference>
<evidence type="ECO:0000256" key="1">
    <source>
        <dbReference type="SAM" id="Coils"/>
    </source>
</evidence>
<evidence type="ECO:0000313" key="2">
    <source>
        <dbReference type="EMBL" id="WOE73905.1"/>
    </source>
</evidence>
<dbReference type="KEGG" id="acoa:RB602_08510"/>
<name>A0AA97I085_9SPHN</name>
<dbReference type="RefSeq" id="WP_317080133.1">
    <property type="nucleotide sequence ID" value="NZ_CP136594.1"/>
</dbReference>
<keyword evidence="3" id="KW-1185">Reference proteome</keyword>
<dbReference type="EMBL" id="CP136594">
    <property type="protein sequence ID" value="WOE73905.1"/>
    <property type="molecule type" value="Genomic_DNA"/>
</dbReference>
<dbReference type="Proteomes" id="UP001302429">
    <property type="component" value="Chromosome"/>
</dbReference>
<keyword evidence="1" id="KW-0175">Coiled coil</keyword>